<dbReference type="AlphaFoldDB" id="A0AAU9ID93"/>
<keyword evidence="1" id="KW-0472">Membrane</keyword>
<reference evidence="2" key="1">
    <citation type="submission" date="2021-09" db="EMBL/GenBank/DDBJ databases">
        <authorList>
            <consortium name="AG Swart"/>
            <person name="Singh M."/>
            <person name="Singh A."/>
            <person name="Seah K."/>
            <person name="Emmerich C."/>
        </authorList>
    </citation>
    <scope>NUCLEOTIDE SEQUENCE</scope>
    <source>
        <strain evidence="2">ATCC30299</strain>
    </source>
</reference>
<gene>
    <name evidence="2" type="ORF">BSTOLATCC_MIC332</name>
</gene>
<protein>
    <submittedName>
        <fullName evidence="2">Uncharacterized protein</fullName>
    </submittedName>
</protein>
<accession>A0AAU9ID93</accession>
<dbReference type="EMBL" id="CAJZBQ010000001">
    <property type="protein sequence ID" value="CAG9310123.1"/>
    <property type="molecule type" value="Genomic_DNA"/>
</dbReference>
<evidence type="ECO:0000313" key="3">
    <source>
        <dbReference type="Proteomes" id="UP001162131"/>
    </source>
</evidence>
<evidence type="ECO:0000256" key="1">
    <source>
        <dbReference type="SAM" id="Phobius"/>
    </source>
</evidence>
<comment type="caution">
    <text evidence="2">The sequence shown here is derived from an EMBL/GenBank/DDBJ whole genome shotgun (WGS) entry which is preliminary data.</text>
</comment>
<dbReference type="Proteomes" id="UP001162131">
    <property type="component" value="Unassembled WGS sequence"/>
</dbReference>
<sequence>MFLFLILFSFAISQELHEEIRKQKIASCLLLLRYKTSQNEKEIQDFVNELDEKVRDTAMNKIIGDIMINCIERISVPDAVNIFEYQENVDYLIQKQGILVWNKEDYRGKEEISYTEEYYKLFEEIKQVKEQFKLEQRKVAEPLPLKKFGWRYFILIVGIFGAFFYWAVKRVLKADAPKKKKNKKDE</sequence>
<feature type="transmembrane region" description="Helical" evidence="1">
    <location>
        <begin position="148"/>
        <end position="168"/>
    </location>
</feature>
<keyword evidence="3" id="KW-1185">Reference proteome</keyword>
<keyword evidence="1" id="KW-0812">Transmembrane</keyword>
<keyword evidence="1" id="KW-1133">Transmembrane helix</keyword>
<name>A0AAU9ID93_9CILI</name>
<evidence type="ECO:0000313" key="2">
    <source>
        <dbReference type="EMBL" id="CAG9310123.1"/>
    </source>
</evidence>
<organism evidence="2 3">
    <name type="scientific">Blepharisma stoltei</name>
    <dbReference type="NCBI Taxonomy" id="1481888"/>
    <lineage>
        <taxon>Eukaryota</taxon>
        <taxon>Sar</taxon>
        <taxon>Alveolata</taxon>
        <taxon>Ciliophora</taxon>
        <taxon>Postciliodesmatophora</taxon>
        <taxon>Heterotrichea</taxon>
        <taxon>Heterotrichida</taxon>
        <taxon>Blepharismidae</taxon>
        <taxon>Blepharisma</taxon>
    </lineage>
</organism>
<proteinExistence type="predicted"/>